<keyword evidence="3" id="KW-1185">Reference proteome</keyword>
<comment type="caution">
    <text evidence="2">The sequence shown here is derived from an EMBL/GenBank/DDBJ whole genome shotgun (WGS) entry which is preliminary data.</text>
</comment>
<dbReference type="EMBL" id="WMBB01000007">
    <property type="protein sequence ID" value="MTE14462.1"/>
    <property type="molecule type" value="Genomic_DNA"/>
</dbReference>
<dbReference type="PANTHER" id="PTHR34853:SF1">
    <property type="entry name" value="LIPASE 5"/>
    <property type="match status" value="1"/>
</dbReference>
<dbReference type="Pfam" id="PF12697">
    <property type="entry name" value="Abhydrolase_6"/>
    <property type="match status" value="1"/>
</dbReference>
<dbReference type="Gene3D" id="3.40.50.1820">
    <property type="entry name" value="alpha/beta hydrolase"/>
    <property type="match status" value="1"/>
</dbReference>
<dbReference type="InterPro" id="IPR029058">
    <property type="entry name" value="AB_hydrolase_fold"/>
</dbReference>
<dbReference type="PANTHER" id="PTHR34853">
    <property type="match status" value="1"/>
</dbReference>
<dbReference type="Gene3D" id="1.10.260.160">
    <property type="match status" value="1"/>
</dbReference>
<dbReference type="Proteomes" id="UP000432464">
    <property type="component" value="Unassembled WGS sequence"/>
</dbReference>
<sequence>MKAEHLRTYAPDDVRRELTASEFDSSTVEFGIDTYRLTYDTVGTDGRTTTASGLLALPRNDKRDLTTVAYEHGTQPTKSEAPSVAEDSGDRAATITYAAAGFAGVAPDYLGLGSGPNPHPYLDLPSETTASVDMLRAARTQAATLGRRLGNDVDIVGFSQGGPAAMGLARALQSGADTDFRATAVAAISGPFDLRNGELPAVFDGTLDPGAGSFYSAYLLVSWNRPHGLYSSPSEVFQAPYDDTVEQLFDGLHSFEDIAGALAPDVDHLLTPHGIDMLRNPTGPLAAAMNIADSTCSDWTPRMPVRLYTGSQDRDVSANNSVDCQTALRRRGVDASITDVGPVDHNGSGIGGTALAVRWFMDSSTAK</sequence>
<dbReference type="PIRSF" id="PIRSF029171">
    <property type="entry name" value="Esterase_LipA"/>
    <property type="match status" value="1"/>
</dbReference>
<feature type="domain" description="AB hydrolase-1" evidence="1">
    <location>
        <begin position="98"/>
        <end position="314"/>
    </location>
</feature>
<dbReference type="AlphaFoldDB" id="A0A6I3KWP5"/>
<dbReference type="SUPFAM" id="SSF53474">
    <property type="entry name" value="alpha/beta-Hydrolases"/>
    <property type="match status" value="1"/>
</dbReference>
<evidence type="ECO:0000313" key="3">
    <source>
        <dbReference type="Proteomes" id="UP000432464"/>
    </source>
</evidence>
<organism evidence="2 3">
    <name type="scientific">Nocardia aurantiaca</name>
    <dbReference type="NCBI Taxonomy" id="2675850"/>
    <lineage>
        <taxon>Bacteria</taxon>
        <taxon>Bacillati</taxon>
        <taxon>Actinomycetota</taxon>
        <taxon>Actinomycetes</taxon>
        <taxon>Mycobacteriales</taxon>
        <taxon>Nocardiaceae</taxon>
        <taxon>Nocardia</taxon>
    </lineage>
</organism>
<evidence type="ECO:0000259" key="1">
    <source>
        <dbReference type="Pfam" id="PF12697"/>
    </source>
</evidence>
<keyword evidence="2" id="KW-0378">Hydrolase</keyword>
<evidence type="ECO:0000313" key="2">
    <source>
        <dbReference type="EMBL" id="MTE14462.1"/>
    </source>
</evidence>
<dbReference type="InterPro" id="IPR005152">
    <property type="entry name" value="Lipase_secreted"/>
</dbReference>
<proteinExistence type="predicted"/>
<dbReference type="GO" id="GO:0016042">
    <property type="term" value="P:lipid catabolic process"/>
    <property type="evidence" value="ECO:0007669"/>
    <property type="project" value="InterPro"/>
</dbReference>
<gene>
    <name evidence="2" type="ORF">GLP40_17060</name>
</gene>
<dbReference type="InterPro" id="IPR000073">
    <property type="entry name" value="AB_hydrolase_1"/>
</dbReference>
<dbReference type="GO" id="GO:0004806">
    <property type="term" value="F:triacylglycerol lipase activity"/>
    <property type="evidence" value="ECO:0007669"/>
    <property type="project" value="InterPro"/>
</dbReference>
<name>A0A6I3KWP5_9NOCA</name>
<reference evidence="2 3" key="1">
    <citation type="submission" date="2019-11" db="EMBL/GenBank/DDBJ databases">
        <title>Nocardia sp. nov. CT2-14 isolated from soil.</title>
        <authorList>
            <person name="Kanchanasin P."/>
            <person name="Tanasupawat S."/>
            <person name="Yuki M."/>
            <person name="Kudo T."/>
        </authorList>
    </citation>
    <scope>NUCLEOTIDE SEQUENCE [LARGE SCALE GENOMIC DNA]</scope>
    <source>
        <strain evidence="2 3">CT2-14</strain>
    </source>
</reference>
<accession>A0A6I3KWP5</accession>
<protein>
    <submittedName>
        <fullName evidence="2">Alpha/beta fold hydrolase</fullName>
    </submittedName>
</protein>